<feature type="domain" description="Tyr recombinase" evidence="4">
    <location>
        <begin position="134"/>
        <end position="312"/>
    </location>
</feature>
<dbReference type="OrthoDB" id="8421690at2"/>
<dbReference type="EMBL" id="SGXD01000014">
    <property type="protein sequence ID" value="RZS77509.1"/>
    <property type="molecule type" value="Genomic_DNA"/>
</dbReference>
<dbReference type="PANTHER" id="PTHR30349:SF41">
    <property type="entry name" value="INTEGRASE_RECOMBINASE PROTEIN MJ0367-RELATED"/>
    <property type="match status" value="1"/>
</dbReference>
<dbReference type="InterPro" id="IPR002104">
    <property type="entry name" value="Integrase_catalytic"/>
</dbReference>
<keyword evidence="2" id="KW-0238">DNA-binding</keyword>
<gene>
    <name evidence="5" type="ORF">EV189_4048</name>
</gene>
<accession>A0A4Q7N7J2</accession>
<name>A0A4Q7N7J2_9ACTN</name>
<dbReference type="RefSeq" id="WP_130494761.1">
    <property type="nucleotide sequence ID" value="NZ_SGXD01000014.1"/>
</dbReference>
<dbReference type="GO" id="GO:0003677">
    <property type="term" value="F:DNA binding"/>
    <property type="evidence" value="ECO:0007669"/>
    <property type="project" value="UniProtKB-KW"/>
</dbReference>
<proteinExistence type="inferred from homology"/>
<keyword evidence="6" id="KW-1185">Reference proteome</keyword>
<evidence type="ECO:0000313" key="6">
    <source>
        <dbReference type="Proteomes" id="UP000293638"/>
    </source>
</evidence>
<protein>
    <submittedName>
        <fullName evidence="5">Site-specific recombinase XerD</fullName>
    </submittedName>
</protein>
<dbReference type="Gene3D" id="1.10.443.10">
    <property type="entry name" value="Intergrase catalytic core"/>
    <property type="match status" value="1"/>
</dbReference>
<dbReference type="GO" id="GO:0006310">
    <property type="term" value="P:DNA recombination"/>
    <property type="evidence" value="ECO:0007669"/>
    <property type="project" value="UniProtKB-KW"/>
</dbReference>
<dbReference type="CDD" id="cd00397">
    <property type="entry name" value="DNA_BRE_C"/>
    <property type="match status" value="1"/>
</dbReference>
<dbReference type="Pfam" id="PF00589">
    <property type="entry name" value="Phage_integrase"/>
    <property type="match status" value="1"/>
</dbReference>
<keyword evidence="3" id="KW-0233">DNA recombination</keyword>
<evidence type="ECO:0000256" key="1">
    <source>
        <dbReference type="ARBA" id="ARBA00008857"/>
    </source>
</evidence>
<comment type="similarity">
    <text evidence="1">Belongs to the 'phage' integrase family.</text>
</comment>
<dbReference type="InterPro" id="IPR050090">
    <property type="entry name" value="Tyrosine_recombinase_XerCD"/>
</dbReference>
<dbReference type="InterPro" id="IPR013762">
    <property type="entry name" value="Integrase-like_cat_sf"/>
</dbReference>
<comment type="caution">
    <text evidence="5">The sequence shown here is derived from an EMBL/GenBank/DDBJ whole genome shotgun (WGS) entry which is preliminary data.</text>
</comment>
<dbReference type="AlphaFoldDB" id="A0A4Q7N7J2"/>
<organism evidence="5 6">
    <name type="scientific">Motilibacter rhizosphaerae</name>
    <dbReference type="NCBI Taxonomy" id="598652"/>
    <lineage>
        <taxon>Bacteria</taxon>
        <taxon>Bacillati</taxon>
        <taxon>Actinomycetota</taxon>
        <taxon>Actinomycetes</taxon>
        <taxon>Motilibacterales</taxon>
        <taxon>Motilibacteraceae</taxon>
        <taxon>Motilibacter</taxon>
    </lineage>
</organism>
<dbReference type="GO" id="GO:0015074">
    <property type="term" value="P:DNA integration"/>
    <property type="evidence" value="ECO:0007669"/>
    <property type="project" value="InterPro"/>
</dbReference>
<dbReference type="PROSITE" id="PS51898">
    <property type="entry name" value="TYR_RECOMBINASE"/>
    <property type="match status" value="1"/>
</dbReference>
<dbReference type="InterPro" id="IPR011010">
    <property type="entry name" value="DNA_brk_join_enz"/>
</dbReference>
<evidence type="ECO:0000313" key="5">
    <source>
        <dbReference type="EMBL" id="RZS77509.1"/>
    </source>
</evidence>
<sequence length="416" mass="46272">MSAPSALPGWAEIEPAMPVMAGTMRAYLAQISCTLRPGSVLGADLALRSFAGFLLAAHPDIRTVATVRRAHIETYKPWLAARPGQNKPQVSVNTRAHRLGMLRTFFLRLEDWGWDDRPERVPILFGDLPKQDKPLPKALDDPAAARLLRAAQHHPRMLVRVVCEVLLRTGLRVSELIALERDAVVQIGAGHWLHVPVGKLHDDRYIPLHPQLVTLIADYRGRHVTGSNPLLIPRENGKPMDRHGVTRYLNNAAADAGLGHVHPHQMRHTLATQAINRGMSLEAIAALLGHHSMDMTLRYAKIAARTVADEYFAVTEKVEALYDTPPALPASAAGPEMARLHREMRQRMLGNGYCTRPETLDCTFESVCETCTFFQTTIEFRPTLQAQHDHAANHHQPGRQQLYADLLHRLDSAPAS</sequence>
<evidence type="ECO:0000256" key="2">
    <source>
        <dbReference type="ARBA" id="ARBA00023125"/>
    </source>
</evidence>
<dbReference type="Proteomes" id="UP000293638">
    <property type="component" value="Unassembled WGS sequence"/>
</dbReference>
<dbReference type="SUPFAM" id="SSF56349">
    <property type="entry name" value="DNA breaking-rejoining enzymes"/>
    <property type="match status" value="1"/>
</dbReference>
<dbReference type="PANTHER" id="PTHR30349">
    <property type="entry name" value="PHAGE INTEGRASE-RELATED"/>
    <property type="match status" value="1"/>
</dbReference>
<evidence type="ECO:0000259" key="4">
    <source>
        <dbReference type="PROSITE" id="PS51898"/>
    </source>
</evidence>
<reference evidence="5 6" key="1">
    <citation type="submission" date="2019-02" db="EMBL/GenBank/DDBJ databases">
        <title>Genomic Encyclopedia of Type Strains, Phase IV (KMG-IV): sequencing the most valuable type-strain genomes for metagenomic binning, comparative biology and taxonomic classification.</title>
        <authorList>
            <person name="Goeker M."/>
        </authorList>
    </citation>
    <scope>NUCLEOTIDE SEQUENCE [LARGE SCALE GENOMIC DNA]</scope>
    <source>
        <strain evidence="5 6">DSM 45622</strain>
    </source>
</reference>
<evidence type="ECO:0000256" key="3">
    <source>
        <dbReference type="ARBA" id="ARBA00023172"/>
    </source>
</evidence>